<evidence type="ECO:0000313" key="2">
    <source>
        <dbReference type="Proteomes" id="UP001233172"/>
    </source>
</evidence>
<dbReference type="Proteomes" id="UP001233172">
    <property type="component" value="Unassembled WGS sequence"/>
</dbReference>
<gene>
    <name evidence="1" type="ORF">Bpfe_014888</name>
</gene>
<dbReference type="EMBL" id="JASAOG010000068">
    <property type="protein sequence ID" value="KAK0055613.1"/>
    <property type="molecule type" value="Genomic_DNA"/>
</dbReference>
<comment type="caution">
    <text evidence="1">The sequence shown here is derived from an EMBL/GenBank/DDBJ whole genome shotgun (WGS) entry which is preliminary data.</text>
</comment>
<name>A0AAD8BKB2_BIOPF</name>
<protein>
    <submittedName>
        <fullName evidence="1">Uncharacterized protein</fullName>
    </submittedName>
</protein>
<reference evidence="1" key="1">
    <citation type="journal article" date="2023" name="PLoS Negl. Trop. Dis.">
        <title>A genome sequence for Biomphalaria pfeifferi, the major vector snail for the human-infecting parasite Schistosoma mansoni.</title>
        <authorList>
            <person name="Bu L."/>
            <person name="Lu L."/>
            <person name="Laidemitt M.R."/>
            <person name="Zhang S.M."/>
            <person name="Mutuku M."/>
            <person name="Mkoji G."/>
            <person name="Steinauer M."/>
            <person name="Loker E.S."/>
        </authorList>
    </citation>
    <scope>NUCLEOTIDE SEQUENCE</scope>
    <source>
        <strain evidence="1">KasaAsao</strain>
    </source>
</reference>
<accession>A0AAD8BKB2</accession>
<organism evidence="1 2">
    <name type="scientific">Biomphalaria pfeifferi</name>
    <name type="common">Bloodfluke planorb</name>
    <name type="synonym">Freshwater snail</name>
    <dbReference type="NCBI Taxonomy" id="112525"/>
    <lineage>
        <taxon>Eukaryota</taxon>
        <taxon>Metazoa</taxon>
        <taxon>Spiralia</taxon>
        <taxon>Lophotrochozoa</taxon>
        <taxon>Mollusca</taxon>
        <taxon>Gastropoda</taxon>
        <taxon>Heterobranchia</taxon>
        <taxon>Euthyneura</taxon>
        <taxon>Panpulmonata</taxon>
        <taxon>Hygrophila</taxon>
        <taxon>Lymnaeoidea</taxon>
        <taxon>Planorbidae</taxon>
        <taxon>Biomphalaria</taxon>
    </lineage>
</organism>
<reference evidence="1" key="2">
    <citation type="submission" date="2023-04" db="EMBL/GenBank/DDBJ databases">
        <authorList>
            <person name="Bu L."/>
            <person name="Lu L."/>
            <person name="Laidemitt M.R."/>
            <person name="Zhang S.M."/>
            <person name="Mutuku M."/>
            <person name="Mkoji G."/>
            <person name="Steinauer M."/>
            <person name="Loker E.S."/>
        </authorList>
    </citation>
    <scope>NUCLEOTIDE SEQUENCE</scope>
    <source>
        <strain evidence="1">KasaAsao</strain>
        <tissue evidence="1">Whole Snail</tissue>
    </source>
</reference>
<evidence type="ECO:0000313" key="1">
    <source>
        <dbReference type="EMBL" id="KAK0055613.1"/>
    </source>
</evidence>
<feature type="non-terminal residue" evidence="1">
    <location>
        <position position="1"/>
    </location>
</feature>
<keyword evidence="2" id="KW-1185">Reference proteome</keyword>
<proteinExistence type="predicted"/>
<dbReference type="AlphaFoldDB" id="A0AAD8BKB2"/>
<sequence length="111" mass="12314">ELITHANQTTTATPSSMHWTQRSRLHKSSVPLSMSSDVAHCLADYVTTVANIYSVSLRLDCHMLKTATQTTIYCLRAVTDIDSDYDLPVTQTVTKTVTLNRQIIIISLTTS</sequence>